<reference evidence="3 4" key="2">
    <citation type="journal article" date="2008" name="Nature">
        <title>The Phaeodactylum genome reveals the evolutionary history of diatom genomes.</title>
        <authorList>
            <person name="Bowler C."/>
            <person name="Allen A.E."/>
            <person name="Badger J.H."/>
            <person name="Grimwood J."/>
            <person name="Jabbari K."/>
            <person name="Kuo A."/>
            <person name="Maheswari U."/>
            <person name="Martens C."/>
            <person name="Maumus F."/>
            <person name="Otillar R.P."/>
            <person name="Rayko E."/>
            <person name="Salamov A."/>
            <person name="Vandepoele K."/>
            <person name="Beszteri B."/>
            <person name="Gruber A."/>
            <person name="Heijde M."/>
            <person name="Katinka M."/>
            <person name="Mock T."/>
            <person name="Valentin K."/>
            <person name="Verret F."/>
            <person name="Berges J.A."/>
            <person name="Brownlee C."/>
            <person name="Cadoret J.P."/>
            <person name="Chiovitti A."/>
            <person name="Choi C.J."/>
            <person name="Coesel S."/>
            <person name="De Martino A."/>
            <person name="Detter J.C."/>
            <person name="Durkin C."/>
            <person name="Falciatore A."/>
            <person name="Fournet J."/>
            <person name="Haruta M."/>
            <person name="Huysman M.J."/>
            <person name="Jenkins B.D."/>
            <person name="Jiroutova K."/>
            <person name="Jorgensen R.E."/>
            <person name="Joubert Y."/>
            <person name="Kaplan A."/>
            <person name="Kroger N."/>
            <person name="Kroth P.G."/>
            <person name="La Roche J."/>
            <person name="Lindquist E."/>
            <person name="Lommer M."/>
            <person name="Martin-Jezequel V."/>
            <person name="Lopez P.J."/>
            <person name="Lucas S."/>
            <person name="Mangogna M."/>
            <person name="McGinnis K."/>
            <person name="Medlin L.K."/>
            <person name="Montsant A."/>
            <person name="Oudot-Le Secq M.P."/>
            <person name="Napoli C."/>
            <person name="Obornik M."/>
            <person name="Parker M.S."/>
            <person name="Petit J.L."/>
            <person name="Porcel B.M."/>
            <person name="Poulsen N."/>
            <person name="Robison M."/>
            <person name="Rychlewski L."/>
            <person name="Rynearson T.A."/>
            <person name="Schmutz J."/>
            <person name="Shapiro H."/>
            <person name="Siaut M."/>
            <person name="Stanley M."/>
            <person name="Sussman M.R."/>
            <person name="Taylor A.R."/>
            <person name="Vardi A."/>
            <person name="von Dassow P."/>
            <person name="Vyverman W."/>
            <person name="Willis A."/>
            <person name="Wyrwicz L.S."/>
            <person name="Rokhsar D.S."/>
            <person name="Weissenbach J."/>
            <person name="Armbrust E.V."/>
            <person name="Green B.R."/>
            <person name="Van de Peer Y."/>
            <person name="Grigoriev I.V."/>
        </authorList>
    </citation>
    <scope>NUCLEOTIDE SEQUENCE [LARGE SCALE GENOMIC DNA]</scope>
    <source>
        <strain evidence="3 4">CCMP1335</strain>
    </source>
</reference>
<feature type="compositionally biased region" description="Basic and acidic residues" evidence="2">
    <location>
        <begin position="393"/>
        <end position="406"/>
    </location>
</feature>
<dbReference type="OMA" id="EEMHGYI"/>
<evidence type="ECO:0000256" key="1">
    <source>
        <dbReference type="SAM" id="Coils"/>
    </source>
</evidence>
<gene>
    <name evidence="3" type="ORF">THAPSDRAFT_6086</name>
</gene>
<organism evidence="3 4">
    <name type="scientific">Thalassiosira pseudonana</name>
    <name type="common">Marine diatom</name>
    <name type="synonym">Cyclotella nana</name>
    <dbReference type="NCBI Taxonomy" id="35128"/>
    <lineage>
        <taxon>Eukaryota</taxon>
        <taxon>Sar</taxon>
        <taxon>Stramenopiles</taxon>
        <taxon>Ochrophyta</taxon>
        <taxon>Bacillariophyta</taxon>
        <taxon>Coscinodiscophyceae</taxon>
        <taxon>Thalassiosirophycidae</taxon>
        <taxon>Thalassiosirales</taxon>
        <taxon>Thalassiosiraceae</taxon>
        <taxon>Thalassiosira</taxon>
    </lineage>
</organism>
<feature type="region of interest" description="Disordered" evidence="2">
    <location>
        <begin position="1"/>
        <end position="277"/>
    </location>
</feature>
<feature type="compositionally biased region" description="Basic and acidic residues" evidence="2">
    <location>
        <begin position="342"/>
        <end position="356"/>
    </location>
</feature>
<dbReference type="KEGG" id="tps:THAPSDRAFT_6086"/>
<feature type="compositionally biased region" description="Polar residues" evidence="2">
    <location>
        <begin position="9"/>
        <end position="31"/>
    </location>
</feature>
<feature type="coiled-coil region" evidence="1">
    <location>
        <begin position="790"/>
        <end position="831"/>
    </location>
</feature>
<dbReference type="RefSeq" id="XP_002291018.1">
    <property type="nucleotide sequence ID" value="XM_002290982.1"/>
</dbReference>
<feature type="compositionally biased region" description="Polar residues" evidence="2">
    <location>
        <begin position="58"/>
        <end position="71"/>
    </location>
</feature>
<feature type="region of interest" description="Disordered" evidence="2">
    <location>
        <begin position="342"/>
        <end position="366"/>
    </location>
</feature>
<dbReference type="HOGENOM" id="CLU_320450_0_0_1"/>
<dbReference type="GO" id="GO:0005783">
    <property type="term" value="C:endoplasmic reticulum"/>
    <property type="evidence" value="ECO:0000318"/>
    <property type="project" value="GO_Central"/>
</dbReference>
<protein>
    <recommendedName>
        <fullName evidence="5">TATA element modulatory factor 1 TATA binding domain-containing protein</fullName>
    </recommendedName>
</protein>
<sequence length="906" mass="101585">MTKPDVQQKIEQTSSQSGQGYDVNTQLQQQYRQEEVAAPAGATKMDVSVDEENDFFGDNTTPTAMVATQQHDQYDYGGQTNLSSDNISEEEVDFGADDSGGDGWEEGDDIPLDDDNEEELFSDKQNEQQEGHQQLTESAPQEVDMITPMDSDSPIEEPTEEISVEEAVEQPSGIEPLSSEVVDEEVVVEQSTSEEGGSFDDVDMIGETAPIDIDPSLPATEGDSTQYDYTLPTEDSQTETMLQHDDIMTPAVDYSSDSQPQTSTTATSSPSIDDTEKMQFLETISQLESQLLLREQQLASKSDQITSLTMQNEEETTKLRQIITETKEEAKKRILRAKERVDEMQSKLSEAVRRADSAGGNNHEQSEIIAALRAEGEQLARKQSQMEQSVRSAKGEARDLKEQLDIQTESRVKALEKIASLEKDVKSLKDELSSARKGESQSKKLEGDLVAAKEESEKQRASNLGLEQQLKELKEENKSLRKEVDDAKQGAALESERESSKLRKERDDMLGDLESKLRTSEREANVREDALRHEVSELRKRWQDAVRRAEDLSMDVQHSTAPLLRQLESTERQNRARASAWAELETKLRTDLEDHVIQLEKLTKERNDLRASDKRSQRLLKEKDDKIASSQETIEALSATIESLEANVEQLKEEGEKMKEEWVNVERAASEAVAKVRNDMMQTVVDSEERYLSQIESLEDELEDERHKRQNLVQQLDALAENVQAAEFSHHSSMSAGERSSSPEKETRLRATTNQASILHDTLVGFDSDEDDGEEDEGVNQLQGGSFAAVEQLSQGLKGAKIELEALRKQLTSSEETRESLVAELAETRQAAEKLPLFETKVRELTMEVKLKDMEIQGLRDDIADVRFLYRQQLDSLLEEKAAVPPLGSPFKAEDEADALNIEGAD</sequence>
<keyword evidence="1" id="KW-0175">Coiled coil</keyword>
<dbReference type="AlphaFoldDB" id="B8C5I4"/>
<dbReference type="InterPro" id="IPR052602">
    <property type="entry name" value="Growth_transcription_reg"/>
</dbReference>
<keyword evidence="4" id="KW-1185">Reference proteome</keyword>
<reference evidence="3 4" key="1">
    <citation type="journal article" date="2004" name="Science">
        <title>The genome of the diatom Thalassiosira pseudonana: ecology, evolution, and metabolism.</title>
        <authorList>
            <person name="Armbrust E.V."/>
            <person name="Berges J.A."/>
            <person name="Bowler C."/>
            <person name="Green B.R."/>
            <person name="Martinez D."/>
            <person name="Putnam N.H."/>
            <person name="Zhou S."/>
            <person name="Allen A.E."/>
            <person name="Apt K.E."/>
            <person name="Bechner M."/>
            <person name="Brzezinski M.A."/>
            <person name="Chaal B.K."/>
            <person name="Chiovitti A."/>
            <person name="Davis A.K."/>
            <person name="Demarest M.S."/>
            <person name="Detter J.C."/>
            <person name="Glavina T."/>
            <person name="Goodstein D."/>
            <person name="Hadi M.Z."/>
            <person name="Hellsten U."/>
            <person name="Hildebrand M."/>
            <person name="Jenkins B.D."/>
            <person name="Jurka J."/>
            <person name="Kapitonov V.V."/>
            <person name="Kroger N."/>
            <person name="Lau W.W."/>
            <person name="Lane T.W."/>
            <person name="Larimer F.W."/>
            <person name="Lippmeier J.C."/>
            <person name="Lucas S."/>
            <person name="Medina M."/>
            <person name="Montsant A."/>
            <person name="Obornik M."/>
            <person name="Parker M.S."/>
            <person name="Palenik B."/>
            <person name="Pazour G.J."/>
            <person name="Richardson P.M."/>
            <person name="Rynearson T.A."/>
            <person name="Saito M.A."/>
            <person name="Schwartz D.C."/>
            <person name="Thamatrakoln K."/>
            <person name="Valentin K."/>
            <person name="Vardi A."/>
            <person name="Wilkerson F.P."/>
            <person name="Rokhsar D.S."/>
        </authorList>
    </citation>
    <scope>NUCLEOTIDE SEQUENCE [LARGE SCALE GENOMIC DNA]</scope>
    <source>
        <strain evidence="3 4">CCMP1335</strain>
    </source>
</reference>
<feature type="compositionally biased region" description="Polar residues" evidence="2">
    <location>
        <begin position="222"/>
        <end position="241"/>
    </location>
</feature>
<feature type="compositionally biased region" description="Basic and acidic residues" evidence="2">
    <location>
        <begin position="121"/>
        <end position="130"/>
    </location>
</feature>
<dbReference type="STRING" id="35128.B8C5I4"/>
<dbReference type="Proteomes" id="UP000001449">
    <property type="component" value="Chromosome 6"/>
</dbReference>
<dbReference type="EMBL" id="CM000643">
    <property type="protein sequence ID" value="EED91125.1"/>
    <property type="molecule type" value="Genomic_DNA"/>
</dbReference>
<feature type="compositionally biased region" description="Acidic residues" evidence="2">
    <location>
        <begin position="87"/>
        <end position="120"/>
    </location>
</feature>
<feature type="compositionally biased region" description="Polar residues" evidence="2">
    <location>
        <begin position="731"/>
        <end position="740"/>
    </location>
</feature>
<dbReference type="PaxDb" id="35128-Thaps6086"/>
<dbReference type="eggNOG" id="KOG4673">
    <property type="taxonomic scope" value="Eukaryota"/>
</dbReference>
<feature type="region of interest" description="Disordered" evidence="2">
    <location>
        <begin position="886"/>
        <end position="906"/>
    </location>
</feature>
<feature type="region of interest" description="Disordered" evidence="2">
    <location>
        <begin position="379"/>
        <end position="406"/>
    </location>
</feature>
<dbReference type="PANTHER" id="PTHR46515">
    <property type="entry name" value="TATA ELEMENT MODULATORY FACTOR TMF1"/>
    <property type="match status" value="1"/>
</dbReference>
<feature type="region of interest" description="Disordered" evidence="2">
    <location>
        <begin position="429"/>
        <end position="526"/>
    </location>
</feature>
<feature type="compositionally biased region" description="Basic and acidic residues" evidence="2">
    <location>
        <begin position="429"/>
        <end position="460"/>
    </location>
</feature>
<dbReference type="GeneID" id="7448595"/>
<dbReference type="PANTHER" id="PTHR46515:SF1">
    <property type="entry name" value="TATA ELEMENT MODULATORY FACTOR"/>
    <property type="match status" value="1"/>
</dbReference>
<feature type="region of interest" description="Disordered" evidence="2">
    <location>
        <begin position="727"/>
        <end position="754"/>
    </location>
</feature>
<evidence type="ECO:0000313" key="4">
    <source>
        <dbReference type="Proteomes" id="UP000001449"/>
    </source>
</evidence>
<feature type="compositionally biased region" description="Acidic residues" evidence="2">
    <location>
        <begin position="153"/>
        <end position="168"/>
    </location>
</feature>
<feature type="compositionally biased region" description="Polar residues" evidence="2">
    <location>
        <begin position="381"/>
        <end position="391"/>
    </location>
</feature>
<name>B8C5I4_THAPS</name>
<evidence type="ECO:0000313" key="3">
    <source>
        <dbReference type="EMBL" id="EED91125.1"/>
    </source>
</evidence>
<dbReference type="GO" id="GO:0005794">
    <property type="term" value="C:Golgi apparatus"/>
    <property type="evidence" value="ECO:0000318"/>
    <property type="project" value="GO_Central"/>
</dbReference>
<proteinExistence type="predicted"/>
<evidence type="ECO:0000256" key="2">
    <source>
        <dbReference type="SAM" id="MobiDB-lite"/>
    </source>
</evidence>
<accession>B8C5I4</accession>
<dbReference type="InParanoid" id="B8C5I4"/>
<feature type="compositionally biased region" description="Basic and acidic residues" evidence="2">
    <location>
        <begin position="469"/>
        <end position="526"/>
    </location>
</feature>
<evidence type="ECO:0008006" key="5">
    <source>
        <dbReference type="Google" id="ProtNLM"/>
    </source>
</evidence>
<feature type="compositionally biased region" description="Low complexity" evidence="2">
    <location>
        <begin position="255"/>
        <end position="272"/>
    </location>
</feature>